<dbReference type="EMBL" id="SRSF01000002">
    <property type="protein sequence ID" value="THH40270.1"/>
    <property type="molecule type" value="Genomic_DNA"/>
</dbReference>
<comment type="caution">
    <text evidence="5">The sequence shown here is derived from an EMBL/GenBank/DDBJ whole genome shotgun (WGS) entry which is preliminary data.</text>
</comment>
<feature type="repeat" description="TPR" evidence="3">
    <location>
        <begin position="556"/>
        <end position="589"/>
    </location>
</feature>
<feature type="transmembrane region" description="Helical" evidence="4">
    <location>
        <begin position="269"/>
        <end position="292"/>
    </location>
</feature>
<evidence type="ECO:0000256" key="3">
    <source>
        <dbReference type="PROSITE-ProRule" id="PRU00339"/>
    </source>
</evidence>
<dbReference type="OrthoDB" id="1489021at2"/>
<proteinExistence type="predicted"/>
<reference evidence="5 6" key="1">
    <citation type="submission" date="2019-04" db="EMBL/GenBank/DDBJ databases">
        <title>Lewinella litorea sp. nov., isolated from a marine sand.</title>
        <authorList>
            <person name="Yoon J.-H."/>
        </authorList>
    </citation>
    <scope>NUCLEOTIDE SEQUENCE [LARGE SCALE GENOMIC DNA]</scope>
    <source>
        <strain evidence="5 6">HSMS-39</strain>
    </source>
</reference>
<feature type="transmembrane region" description="Helical" evidence="4">
    <location>
        <begin position="342"/>
        <end position="364"/>
    </location>
</feature>
<evidence type="ECO:0000256" key="4">
    <source>
        <dbReference type="SAM" id="Phobius"/>
    </source>
</evidence>
<dbReference type="PANTHER" id="PTHR44227">
    <property type="match status" value="1"/>
</dbReference>
<evidence type="ECO:0000256" key="1">
    <source>
        <dbReference type="ARBA" id="ARBA00022737"/>
    </source>
</evidence>
<evidence type="ECO:0000313" key="5">
    <source>
        <dbReference type="EMBL" id="THH40270.1"/>
    </source>
</evidence>
<dbReference type="InterPro" id="IPR019734">
    <property type="entry name" value="TPR_rpt"/>
</dbReference>
<dbReference type="PANTHER" id="PTHR44227:SF3">
    <property type="entry name" value="PROTEIN O-MANNOSYL-TRANSFERASE TMTC4"/>
    <property type="match status" value="1"/>
</dbReference>
<feature type="transmembrane region" description="Helical" evidence="4">
    <location>
        <begin position="227"/>
        <end position="249"/>
    </location>
</feature>
<keyword evidence="2 3" id="KW-0802">TPR repeat</keyword>
<feature type="transmembrane region" description="Helical" evidence="4">
    <location>
        <begin position="312"/>
        <end position="330"/>
    </location>
</feature>
<feature type="transmembrane region" description="Helical" evidence="4">
    <location>
        <begin position="191"/>
        <end position="215"/>
    </location>
</feature>
<dbReference type="InterPro" id="IPR052346">
    <property type="entry name" value="O-mannosyl-transferase_TMTC"/>
</dbReference>
<keyword evidence="4" id="KW-0812">Transmembrane</keyword>
<sequence>MPTELPWYRRPAVQAAALFLFSCLLYVNTLGHDFVLDDAIVITDNTVVQRGVAGWADLFTHDTFYGFFGERDREALVAGGRYRPLTPALFALEGEWAPGPFLYHLLNVLWYGLLSVVLLGMVRELQRGYPVPWWTAFAAAALFAAHPVHTEAVANIKGRDEILALAGAAGSAWLVLRMARVGANWWQGALAFLLFFLGCLAKENAITFLAVISLMLYARGRGGYRHLIPVAVAAVAYLALRFAVIGISLGDPALELMNNPFLREDNGQLVALSFLERMPTVLFTALLYLKLLFFPTNLVHDYYPAAIEIKEWLDPLVWISLLCHLALLFWSARNLRSRHSLIAVGVLLYMLTLSIVSNLFFSVGTFLSERFLFMPSLGFVLALTAGLCRWPPGRWLLPAVVVIWSVLTVQRNPAWQDNYTLFTTDLKRQPRSAKLLNAAAGARLDRYQSVPEERRAAQTTLLSTAEDHLNDALAIHPRYGNAYLLRGNARLLQDRYDEAIADYHAAATWGVDRATVDQNLVIALQRAGRVAGEERNDLNAALGYLQQAETLDRDNYETVRLLGLVHGMSGRTEMAVDYFSRALRLDPDNEGAQRNLEIARQQLRQQRSDSGE</sequence>
<dbReference type="Pfam" id="PF13181">
    <property type="entry name" value="TPR_8"/>
    <property type="match status" value="1"/>
</dbReference>
<feature type="transmembrane region" description="Helical" evidence="4">
    <location>
        <begin position="101"/>
        <end position="119"/>
    </location>
</feature>
<name>A0A4S4NVJ1_9BACT</name>
<dbReference type="Proteomes" id="UP000308528">
    <property type="component" value="Unassembled WGS sequence"/>
</dbReference>
<organism evidence="5 6">
    <name type="scientific">Neolewinella litorea</name>
    <dbReference type="NCBI Taxonomy" id="2562452"/>
    <lineage>
        <taxon>Bacteria</taxon>
        <taxon>Pseudomonadati</taxon>
        <taxon>Bacteroidota</taxon>
        <taxon>Saprospiria</taxon>
        <taxon>Saprospirales</taxon>
        <taxon>Lewinellaceae</taxon>
        <taxon>Neolewinella</taxon>
    </lineage>
</organism>
<keyword evidence="4" id="KW-1133">Transmembrane helix</keyword>
<gene>
    <name evidence="5" type="ORF">E4021_05905</name>
</gene>
<feature type="transmembrane region" description="Helical" evidence="4">
    <location>
        <begin position="131"/>
        <end position="150"/>
    </location>
</feature>
<dbReference type="PROSITE" id="PS50005">
    <property type="entry name" value="TPR"/>
    <property type="match status" value="1"/>
</dbReference>
<feature type="transmembrane region" description="Helical" evidence="4">
    <location>
        <begin position="162"/>
        <end position="179"/>
    </location>
</feature>
<dbReference type="Gene3D" id="1.25.40.10">
    <property type="entry name" value="Tetratricopeptide repeat domain"/>
    <property type="match status" value="2"/>
</dbReference>
<dbReference type="AlphaFoldDB" id="A0A4S4NVJ1"/>
<keyword evidence="4" id="KW-0472">Membrane</keyword>
<accession>A0A4S4NVJ1</accession>
<evidence type="ECO:0000256" key="2">
    <source>
        <dbReference type="ARBA" id="ARBA00022803"/>
    </source>
</evidence>
<dbReference type="SMART" id="SM00028">
    <property type="entry name" value="TPR"/>
    <property type="match status" value="3"/>
</dbReference>
<protein>
    <submittedName>
        <fullName evidence="5">DUF1736 domain-containing protein</fullName>
    </submittedName>
</protein>
<dbReference type="SUPFAM" id="SSF48452">
    <property type="entry name" value="TPR-like"/>
    <property type="match status" value="1"/>
</dbReference>
<evidence type="ECO:0000313" key="6">
    <source>
        <dbReference type="Proteomes" id="UP000308528"/>
    </source>
</evidence>
<keyword evidence="6" id="KW-1185">Reference proteome</keyword>
<keyword evidence="1" id="KW-0677">Repeat</keyword>
<dbReference type="RefSeq" id="WP_136457367.1">
    <property type="nucleotide sequence ID" value="NZ_SRSF01000002.1"/>
</dbReference>
<dbReference type="InterPro" id="IPR011990">
    <property type="entry name" value="TPR-like_helical_dom_sf"/>
</dbReference>
<feature type="transmembrane region" description="Helical" evidence="4">
    <location>
        <begin position="12"/>
        <end position="29"/>
    </location>
</feature>
<dbReference type="UniPathway" id="UPA00378"/>